<dbReference type="STRING" id="420998.JDO7802_02470"/>
<dbReference type="SUPFAM" id="SSF53335">
    <property type="entry name" value="S-adenosyl-L-methionine-dependent methyltransferases"/>
    <property type="match status" value="1"/>
</dbReference>
<dbReference type="InterPro" id="IPR023267">
    <property type="entry name" value="RCMT"/>
</dbReference>
<keyword evidence="4 5" id="KW-0694">RNA-binding</keyword>
<protein>
    <submittedName>
        <fullName evidence="7">Ribosomal RNA small subunit methyltransferase B</fullName>
        <ecNumber evidence="7">2.1.1.176</ecNumber>
    </submittedName>
</protein>
<keyword evidence="2 5" id="KW-0808">Transferase</keyword>
<evidence type="ECO:0000313" key="8">
    <source>
        <dbReference type="Proteomes" id="UP000049222"/>
    </source>
</evidence>
<keyword evidence="3 5" id="KW-0949">S-adenosyl-L-methionine</keyword>
<keyword evidence="8" id="KW-1185">Reference proteome</keyword>
<evidence type="ECO:0000256" key="4">
    <source>
        <dbReference type="ARBA" id="ARBA00022884"/>
    </source>
</evidence>
<feature type="domain" description="SAM-dependent MTase RsmB/NOP-type" evidence="6">
    <location>
        <begin position="140"/>
        <end position="391"/>
    </location>
</feature>
<sequence length="391" mass="41539">MTPGARVQAAIEVLDIVLSGVAAERALTTWGRSSRYAGSKDRAAVRDHVFDALRRLRTGAWAGGIAHMPKECDARAVMAGVLLGQGADLGALFSGQGHAPAPLEEVSPPDGTLSRAAQLDISDWLLEIFERDLGENADPVLTALRDRAPVFLRANTARISRDALQTVLADEGVETVLDDTAPTALRLTGPARGLTNLPSFQDGLWELQDAGSQALVARLPDMEGARVLDLCAGGGGKALAMAARGAASVFAHDVDAARMRDIPMRSARADVEITQLSTPEDVAPFDAVVVDVPCSGSGSWRRAPDAKWRLTQGRLTELTVLQDEILRRAIALVRPGGWIGYMTCSVLACENAEIADRVVASDPDITLEDRWSCLPTAGGCDGFHLSVLRHG</sequence>
<evidence type="ECO:0000256" key="2">
    <source>
        <dbReference type="ARBA" id="ARBA00022679"/>
    </source>
</evidence>
<dbReference type="EMBL" id="CXSU01000012">
    <property type="protein sequence ID" value="CTQ50446.1"/>
    <property type="molecule type" value="Genomic_DNA"/>
</dbReference>
<dbReference type="AlphaFoldDB" id="A0A0M6YN43"/>
<dbReference type="Pfam" id="PF01189">
    <property type="entry name" value="Methyltr_RsmB-F"/>
    <property type="match status" value="1"/>
</dbReference>
<dbReference type="Gene3D" id="3.40.50.150">
    <property type="entry name" value="Vaccinia Virus protein VP39"/>
    <property type="match status" value="1"/>
</dbReference>
<reference evidence="7 8" key="1">
    <citation type="submission" date="2015-07" db="EMBL/GenBank/DDBJ databases">
        <authorList>
            <person name="Noorani M."/>
        </authorList>
    </citation>
    <scope>NUCLEOTIDE SEQUENCE [LARGE SCALE GENOMIC DNA]</scope>
    <source>
        <strain evidence="7 8">CECT 7802</strain>
    </source>
</reference>
<dbReference type="PRINTS" id="PR02008">
    <property type="entry name" value="RCMTFAMILY"/>
</dbReference>
<keyword evidence="1 5" id="KW-0489">Methyltransferase</keyword>
<dbReference type="GO" id="GO:0008173">
    <property type="term" value="F:RNA methyltransferase activity"/>
    <property type="evidence" value="ECO:0007669"/>
    <property type="project" value="InterPro"/>
</dbReference>
<dbReference type="Pfam" id="PF22458">
    <property type="entry name" value="RsmF-B_ferredox"/>
    <property type="match status" value="1"/>
</dbReference>
<dbReference type="RefSeq" id="WP_055085969.1">
    <property type="nucleotide sequence ID" value="NZ_CXSU01000012.1"/>
</dbReference>
<proteinExistence type="inferred from homology"/>
<comment type="similarity">
    <text evidence="5">Belongs to the class I-like SAM-binding methyltransferase superfamily. RsmB/NOP family.</text>
</comment>
<evidence type="ECO:0000259" key="6">
    <source>
        <dbReference type="PROSITE" id="PS51686"/>
    </source>
</evidence>
<dbReference type="InterPro" id="IPR001678">
    <property type="entry name" value="MeTrfase_RsmB-F_NOP2_dom"/>
</dbReference>
<dbReference type="EC" id="2.1.1.176" evidence="7"/>
<gene>
    <name evidence="7" type="primary">rsmB_2</name>
    <name evidence="7" type="ORF">JDO7802_02470</name>
</gene>
<name>A0A0M6YN43_9RHOB</name>
<dbReference type="InterPro" id="IPR029063">
    <property type="entry name" value="SAM-dependent_MTases_sf"/>
</dbReference>
<dbReference type="PANTHER" id="PTHR22807:SF53">
    <property type="entry name" value="RIBOSOMAL RNA SMALL SUBUNIT METHYLTRANSFERASE B-RELATED"/>
    <property type="match status" value="1"/>
</dbReference>
<dbReference type="OrthoDB" id="9810297at2"/>
<dbReference type="GO" id="GO:0003723">
    <property type="term" value="F:RNA binding"/>
    <property type="evidence" value="ECO:0007669"/>
    <property type="project" value="UniProtKB-UniRule"/>
</dbReference>
<dbReference type="GO" id="GO:0001510">
    <property type="term" value="P:RNA methylation"/>
    <property type="evidence" value="ECO:0007669"/>
    <property type="project" value="InterPro"/>
</dbReference>
<accession>A0A0M6YN43</accession>
<feature type="binding site" evidence="5">
    <location>
        <position position="291"/>
    </location>
    <ligand>
        <name>S-adenosyl-L-methionine</name>
        <dbReference type="ChEBI" id="CHEBI:59789"/>
    </ligand>
</feature>
<feature type="binding site" evidence="5">
    <location>
        <position position="253"/>
    </location>
    <ligand>
        <name>S-adenosyl-L-methionine</name>
        <dbReference type="ChEBI" id="CHEBI:59789"/>
    </ligand>
</feature>
<comment type="caution">
    <text evidence="5">Lacks conserved residue(s) required for the propagation of feature annotation.</text>
</comment>
<evidence type="ECO:0000256" key="1">
    <source>
        <dbReference type="ARBA" id="ARBA00022603"/>
    </source>
</evidence>
<dbReference type="InterPro" id="IPR049560">
    <property type="entry name" value="MeTrfase_RsmB-F_NOP2_cat"/>
</dbReference>
<evidence type="ECO:0000256" key="5">
    <source>
        <dbReference type="PROSITE-ProRule" id="PRU01023"/>
    </source>
</evidence>
<evidence type="ECO:0000256" key="3">
    <source>
        <dbReference type="ARBA" id="ARBA00022691"/>
    </source>
</evidence>
<dbReference type="PANTHER" id="PTHR22807">
    <property type="entry name" value="NOP2 YEAST -RELATED NOL1/NOP2/FMU SUN DOMAIN-CONTAINING"/>
    <property type="match status" value="1"/>
</dbReference>
<evidence type="ECO:0000313" key="7">
    <source>
        <dbReference type="EMBL" id="CTQ50446.1"/>
    </source>
</evidence>
<dbReference type="InterPro" id="IPR054728">
    <property type="entry name" value="RsmB-like_ferredoxin"/>
</dbReference>
<organism evidence="7 8">
    <name type="scientific">Jannaschia donghaensis</name>
    <dbReference type="NCBI Taxonomy" id="420998"/>
    <lineage>
        <taxon>Bacteria</taxon>
        <taxon>Pseudomonadati</taxon>
        <taxon>Pseudomonadota</taxon>
        <taxon>Alphaproteobacteria</taxon>
        <taxon>Rhodobacterales</taxon>
        <taxon>Roseobacteraceae</taxon>
        <taxon>Jannaschia</taxon>
    </lineage>
</organism>
<dbReference type="PROSITE" id="PS51686">
    <property type="entry name" value="SAM_MT_RSMB_NOP"/>
    <property type="match status" value="1"/>
</dbReference>
<dbReference type="Proteomes" id="UP000049222">
    <property type="component" value="Unassembled WGS sequence"/>
</dbReference>
<feature type="active site" description="Nucleophile" evidence="5">
    <location>
        <position position="344"/>
    </location>
</feature>